<keyword evidence="1" id="KW-0677">Repeat</keyword>
<dbReference type="PANTHER" id="PTHR44943:SF8">
    <property type="entry name" value="TPR REPEAT-CONTAINING PROTEIN MJ0263"/>
    <property type="match status" value="1"/>
</dbReference>
<dbReference type="Proteomes" id="UP000625316">
    <property type="component" value="Unassembled WGS sequence"/>
</dbReference>
<evidence type="ECO:0000256" key="2">
    <source>
        <dbReference type="ARBA" id="ARBA00022803"/>
    </source>
</evidence>
<feature type="region of interest" description="Disordered" evidence="4">
    <location>
        <begin position="233"/>
        <end position="281"/>
    </location>
</feature>
<name>A0A928VT27_9CYAN</name>
<dbReference type="InterPro" id="IPR019734">
    <property type="entry name" value="TPR_rpt"/>
</dbReference>
<dbReference type="Pfam" id="PF14559">
    <property type="entry name" value="TPR_19"/>
    <property type="match status" value="1"/>
</dbReference>
<evidence type="ECO:0000313" key="5">
    <source>
        <dbReference type="EMBL" id="MBE9033222.1"/>
    </source>
</evidence>
<feature type="compositionally biased region" description="Basic and acidic residues" evidence="4">
    <location>
        <begin position="249"/>
        <end position="265"/>
    </location>
</feature>
<evidence type="ECO:0000256" key="4">
    <source>
        <dbReference type="SAM" id="MobiDB-lite"/>
    </source>
</evidence>
<feature type="compositionally biased region" description="Low complexity" evidence="4">
    <location>
        <begin position="17"/>
        <end position="31"/>
    </location>
</feature>
<dbReference type="SMART" id="SM00028">
    <property type="entry name" value="TPR"/>
    <property type="match status" value="3"/>
</dbReference>
<organism evidence="5 6">
    <name type="scientific">Romeriopsis navalis LEGE 11480</name>
    <dbReference type="NCBI Taxonomy" id="2777977"/>
    <lineage>
        <taxon>Bacteria</taxon>
        <taxon>Bacillati</taxon>
        <taxon>Cyanobacteriota</taxon>
        <taxon>Cyanophyceae</taxon>
        <taxon>Leptolyngbyales</taxon>
        <taxon>Leptolyngbyaceae</taxon>
        <taxon>Romeriopsis</taxon>
        <taxon>Romeriopsis navalis</taxon>
    </lineage>
</organism>
<comment type="caution">
    <text evidence="5">The sequence shown here is derived from an EMBL/GenBank/DDBJ whole genome shotgun (WGS) entry which is preliminary data.</text>
</comment>
<dbReference type="PROSITE" id="PS50005">
    <property type="entry name" value="TPR"/>
    <property type="match status" value="1"/>
</dbReference>
<dbReference type="PANTHER" id="PTHR44943">
    <property type="entry name" value="CELLULOSE SYNTHASE OPERON PROTEIN C"/>
    <property type="match status" value="1"/>
</dbReference>
<feature type="repeat" description="TPR" evidence="3">
    <location>
        <begin position="166"/>
        <end position="199"/>
    </location>
</feature>
<dbReference type="InterPro" id="IPR011990">
    <property type="entry name" value="TPR-like_helical_dom_sf"/>
</dbReference>
<dbReference type="SUPFAM" id="SSF48452">
    <property type="entry name" value="TPR-like"/>
    <property type="match status" value="1"/>
</dbReference>
<evidence type="ECO:0000256" key="3">
    <source>
        <dbReference type="PROSITE-ProRule" id="PRU00339"/>
    </source>
</evidence>
<gene>
    <name evidence="5" type="ORF">IQ266_26150</name>
</gene>
<feature type="region of interest" description="Disordered" evidence="4">
    <location>
        <begin position="1"/>
        <end position="37"/>
    </location>
</feature>
<accession>A0A928VT27</accession>
<keyword evidence="6" id="KW-1185">Reference proteome</keyword>
<proteinExistence type="predicted"/>
<protein>
    <submittedName>
        <fullName evidence="5">Tetratricopeptide repeat protein</fullName>
    </submittedName>
</protein>
<dbReference type="AlphaFoldDB" id="A0A928VT27"/>
<dbReference type="EMBL" id="JADEXQ010000165">
    <property type="protein sequence ID" value="MBE9033222.1"/>
    <property type="molecule type" value="Genomic_DNA"/>
</dbReference>
<evidence type="ECO:0000313" key="6">
    <source>
        <dbReference type="Proteomes" id="UP000625316"/>
    </source>
</evidence>
<dbReference type="Pfam" id="PF13432">
    <property type="entry name" value="TPR_16"/>
    <property type="match status" value="1"/>
</dbReference>
<evidence type="ECO:0000256" key="1">
    <source>
        <dbReference type="ARBA" id="ARBA00022737"/>
    </source>
</evidence>
<reference evidence="5" key="1">
    <citation type="submission" date="2020-10" db="EMBL/GenBank/DDBJ databases">
        <authorList>
            <person name="Castelo-Branco R."/>
            <person name="Eusebio N."/>
            <person name="Adriana R."/>
            <person name="Vieira A."/>
            <person name="Brugerolle De Fraissinette N."/>
            <person name="Rezende De Castro R."/>
            <person name="Schneider M.P."/>
            <person name="Vasconcelos V."/>
            <person name="Leao P.N."/>
        </authorList>
    </citation>
    <scope>NUCLEOTIDE SEQUENCE</scope>
    <source>
        <strain evidence="5">LEGE 11480</strain>
    </source>
</reference>
<dbReference type="InterPro" id="IPR051685">
    <property type="entry name" value="Ycf3/AcsC/BcsC/TPR_MFPF"/>
</dbReference>
<keyword evidence="2 3" id="KW-0802">TPR repeat</keyword>
<dbReference type="Gene3D" id="1.25.40.10">
    <property type="entry name" value="Tetratricopeptide repeat domain"/>
    <property type="match status" value="2"/>
</dbReference>
<sequence>MMGSVGPEGNAPNGNNTAAQPSPSPTQSPQARAEELKKQAEAYSLILQREPENQTALRGLLEARLGLADVKGAIEPLEKLVKISPQDTRLAVLLAQAKQQNKEPEAAAQVYRNVLQKQPGELNALGGLSALLIDQKRPEAAVSLLKDTLKEATTVNKAAPGSVDTAAVQILLGKVYASEKRYDEAVTSFDTAAKDNPQNFQPVYYKAVLLRDQGKLDEAKSLFEKAASLAPAEVKDQINRDAAGTQPKVEVKSEGEKSETDKPKSTEPPAASDQPTDQPKP</sequence>